<keyword evidence="7" id="KW-0067">ATP-binding</keyword>
<dbReference type="GO" id="GO:0005774">
    <property type="term" value="C:vacuolar membrane"/>
    <property type="evidence" value="ECO:0007669"/>
    <property type="project" value="UniProtKB-SubCell"/>
</dbReference>
<dbReference type="InterPro" id="IPR044746">
    <property type="entry name" value="ABCC_6TM_D1"/>
</dbReference>
<gene>
    <name evidence="14" type="ORF">Ae201684_004930</name>
</gene>
<dbReference type="FunFam" id="1.20.1560.10:FF:000063">
    <property type="entry name" value="Multidrug resistance protein ABC transporter"/>
    <property type="match status" value="1"/>
</dbReference>
<feature type="transmembrane region" description="Helical" evidence="11">
    <location>
        <begin position="871"/>
        <end position="903"/>
    </location>
</feature>
<feature type="transmembrane region" description="Helical" evidence="11">
    <location>
        <begin position="1004"/>
        <end position="1024"/>
    </location>
</feature>
<dbReference type="SMART" id="SM00382">
    <property type="entry name" value="AAA"/>
    <property type="match status" value="2"/>
</dbReference>
<evidence type="ECO:0000256" key="10">
    <source>
        <dbReference type="SAM" id="MobiDB-lite"/>
    </source>
</evidence>
<evidence type="ECO:0000313" key="14">
    <source>
        <dbReference type="EMBL" id="KAF0739361.1"/>
    </source>
</evidence>
<accession>A0A6G0XGE1</accession>
<dbReference type="InterPro" id="IPR003593">
    <property type="entry name" value="AAA+_ATPase"/>
</dbReference>
<evidence type="ECO:0000256" key="9">
    <source>
        <dbReference type="ARBA" id="ARBA00023136"/>
    </source>
</evidence>
<keyword evidence="5" id="KW-0677">Repeat</keyword>
<dbReference type="VEuPathDB" id="FungiDB:AeMF1_010489"/>
<dbReference type="CDD" id="cd18580">
    <property type="entry name" value="ABC_6TM_ABCC_D2"/>
    <property type="match status" value="1"/>
</dbReference>
<dbReference type="InterPro" id="IPR003439">
    <property type="entry name" value="ABC_transporter-like_ATP-bd"/>
</dbReference>
<evidence type="ECO:0000313" key="15">
    <source>
        <dbReference type="Proteomes" id="UP000481153"/>
    </source>
</evidence>
<proteinExistence type="inferred from homology"/>
<dbReference type="InterPro" id="IPR044726">
    <property type="entry name" value="ABCC_6TM_D2"/>
</dbReference>
<feature type="transmembrane region" description="Helical" evidence="11">
    <location>
        <begin position="235"/>
        <end position="257"/>
    </location>
</feature>
<feature type="domain" description="ABC transporter" evidence="12">
    <location>
        <begin position="428"/>
        <end position="651"/>
    </location>
</feature>
<dbReference type="SUPFAM" id="SSF90123">
    <property type="entry name" value="ABC transporter transmembrane region"/>
    <property type="match status" value="2"/>
</dbReference>
<feature type="region of interest" description="Disordered" evidence="10">
    <location>
        <begin position="1"/>
        <end position="27"/>
    </location>
</feature>
<feature type="compositionally biased region" description="Low complexity" evidence="10">
    <location>
        <begin position="1"/>
        <end position="14"/>
    </location>
</feature>
<evidence type="ECO:0000256" key="3">
    <source>
        <dbReference type="ARBA" id="ARBA00022448"/>
    </source>
</evidence>
<dbReference type="Gene3D" id="1.20.1560.10">
    <property type="entry name" value="ABC transporter type 1, transmembrane domain"/>
    <property type="match status" value="2"/>
</dbReference>
<comment type="subcellular location">
    <subcellularLocation>
        <location evidence="1">Vacuole membrane</location>
        <topology evidence="1">Multi-pass membrane protein</topology>
    </subcellularLocation>
</comment>
<keyword evidence="8 11" id="KW-1133">Transmembrane helix</keyword>
<evidence type="ECO:0000256" key="5">
    <source>
        <dbReference type="ARBA" id="ARBA00022737"/>
    </source>
</evidence>
<dbReference type="GO" id="GO:0005524">
    <property type="term" value="F:ATP binding"/>
    <property type="evidence" value="ECO:0007669"/>
    <property type="project" value="UniProtKB-KW"/>
</dbReference>
<keyword evidence="3" id="KW-0813">Transport</keyword>
<feature type="transmembrane region" description="Helical" evidence="11">
    <location>
        <begin position="788"/>
        <end position="810"/>
    </location>
</feature>
<keyword evidence="6" id="KW-0547">Nucleotide-binding</keyword>
<evidence type="ECO:0000256" key="8">
    <source>
        <dbReference type="ARBA" id="ARBA00022989"/>
    </source>
</evidence>
<keyword evidence="15" id="KW-1185">Reference proteome</keyword>
<evidence type="ECO:0000256" key="6">
    <source>
        <dbReference type="ARBA" id="ARBA00022741"/>
    </source>
</evidence>
<feature type="transmembrane region" description="Helical" evidence="11">
    <location>
        <begin position="320"/>
        <end position="349"/>
    </location>
</feature>
<dbReference type="FunFam" id="3.40.50.300:FF:000997">
    <property type="entry name" value="Multidrug resistance-associated protein 1"/>
    <property type="match status" value="1"/>
</dbReference>
<evidence type="ECO:0000259" key="13">
    <source>
        <dbReference type="PROSITE" id="PS50929"/>
    </source>
</evidence>
<evidence type="ECO:0000256" key="1">
    <source>
        <dbReference type="ARBA" id="ARBA00004128"/>
    </source>
</evidence>
<dbReference type="PANTHER" id="PTHR24223:SF443">
    <property type="entry name" value="MULTIDRUG-RESISTANCE LIKE PROTEIN 1, ISOFORM I"/>
    <property type="match status" value="1"/>
</dbReference>
<dbReference type="Gene3D" id="3.40.50.300">
    <property type="entry name" value="P-loop containing nucleotide triphosphate hydrolases"/>
    <property type="match status" value="2"/>
</dbReference>
<dbReference type="FunFam" id="1.20.1560.10:FF:000003">
    <property type="entry name" value="ABC transporter C family member 10"/>
    <property type="match status" value="1"/>
</dbReference>
<comment type="similarity">
    <text evidence="2">Belongs to the ABC transporter superfamily. ABCC family. Conjugate transporter (TC 3.A.1.208) subfamily.</text>
</comment>
<comment type="caution">
    <text evidence="14">The sequence shown here is derived from an EMBL/GenBank/DDBJ whole genome shotgun (WGS) entry which is preliminary data.</text>
</comment>
<feature type="transmembrane region" description="Helical" evidence="11">
    <location>
        <begin position="141"/>
        <end position="164"/>
    </location>
</feature>
<feature type="domain" description="ABC transmembrane type-1" evidence="13">
    <location>
        <begin position="104"/>
        <end position="385"/>
    </location>
</feature>
<protein>
    <submittedName>
        <fullName evidence="14">Uncharacterized protein</fullName>
    </submittedName>
</protein>
<keyword evidence="9 11" id="KW-0472">Membrane</keyword>
<dbReference type="EMBL" id="VJMJ01000064">
    <property type="protein sequence ID" value="KAF0739361.1"/>
    <property type="molecule type" value="Genomic_DNA"/>
</dbReference>
<dbReference type="Proteomes" id="UP000481153">
    <property type="component" value="Unassembled WGS sequence"/>
</dbReference>
<dbReference type="PROSITE" id="PS50929">
    <property type="entry name" value="ABC_TM1F"/>
    <property type="match status" value="2"/>
</dbReference>
<evidence type="ECO:0000256" key="2">
    <source>
        <dbReference type="ARBA" id="ARBA00009726"/>
    </source>
</evidence>
<dbReference type="CDD" id="cd18579">
    <property type="entry name" value="ABC_6TM_ABCC_D1"/>
    <property type="match status" value="1"/>
</dbReference>
<dbReference type="InterPro" id="IPR027417">
    <property type="entry name" value="P-loop_NTPase"/>
</dbReference>
<feature type="transmembrane region" description="Helical" evidence="11">
    <location>
        <begin position="211"/>
        <end position="229"/>
    </location>
</feature>
<evidence type="ECO:0000256" key="11">
    <source>
        <dbReference type="SAM" id="Phobius"/>
    </source>
</evidence>
<dbReference type="Pfam" id="PF00664">
    <property type="entry name" value="ABC_membrane"/>
    <property type="match status" value="2"/>
</dbReference>
<feature type="transmembrane region" description="Helical" evidence="11">
    <location>
        <begin position="99"/>
        <end position="121"/>
    </location>
</feature>
<dbReference type="InterPro" id="IPR036640">
    <property type="entry name" value="ABC1_TM_sf"/>
</dbReference>
<dbReference type="CDD" id="cd03250">
    <property type="entry name" value="ABCC_MRP_domain1"/>
    <property type="match status" value="1"/>
</dbReference>
<dbReference type="PROSITE" id="PS50893">
    <property type="entry name" value="ABC_TRANSPORTER_2"/>
    <property type="match status" value="2"/>
</dbReference>
<feature type="domain" description="ABC transporter" evidence="12">
    <location>
        <begin position="1068"/>
        <end position="1302"/>
    </location>
</feature>
<dbReference type="Pfam" id="PF00005">
    <property type="entry name" value="ABC_tran"/>
    <property type="match status" value="2"/>
</dbReference>
<feature type="transmembrane region" description="Helical" evidence="11">
    <location>
        <begin position="369"/>
        <end position="390"/>
    </location>
</feature>
<dbReference type="GO" id="GO:0016887">
    <property type="term" value="F:ATP hydrolysis activity"/>
    <property type="evidence" value="ECO:0007669"/>
    <property type="project" value="InterPro"/>
</dbReference>
<dbReference type="PANTHER" id="PTHR24223">
    <property type="entry name" value="ATP-BINDING CASSETTE SUB-FAMILY C"/>
    <property type="match status" value="1"/>
</dbReference>
<evidence type="ECO:0000256" key="7">
    <source>
        <dbReference type="ARBA" id="ARBA00022840"/>
    </source>
</evidence>
<dbReference type="InterPro" id="IPR050173">
    <property type="entry name" value="ABC_transporter_C-like"/>
</dbReference>
<sequence>MRYTPTTTTASSTSRYQSLAADPQVRDDTHHHPIERASFVSKLLYTWATPLLELGNERQLHPDDVWPLEHDNQCKNVSRIFEPKFNKSRSILTAIAATYGWRFAFVGVLQLGSVAATLYGPVVLRQMLTAMEHNTFDVQDIMMHIMTLLVVKLVQAVITAHANLDNQVLAVRITSALQHLLFQKALTLDAKCRRDKTAGEIANMFSNDIQWIINFAVFANQLWLIPVQVVVTTTMLYGVIGWATFVGFGVIVLTLVGNNHLAAIQHKAFKQLMDHKDTRMKTIHEMFGAMQIVKLNAWEDQFHDKITTQRARELKTLWRIFTLASMSTAVLYLGPVLVTIVTFATYTLLMQQPLSVTKVFTALTLFNLLKFPLSGLPTIIASMMQALVALRRFMEFLDLAEKDPSCVLTPATAPPQVVAKYSSAGIDVAVERASFGWDNGKLLFEDLNFKIRRGEFVVVHGSVGEGKSSLCAALLGEMDKFAGTVFVGGQIAYFSQQSWIQNMSIRDNILFGKPYERSKYHRVLEACALVKDLALFPAGDRTEIGQKGVNISGGQKARVCLARACYSDADIFILDAPLSAVDAIVQNEIFTKCFLGLLKNKTILLVTHCPEIIHSNLVDRVVEIKAGRLAERVIDVKEVHESSPSSKIVPFPMRRLYSADDDEFAPGPAHGYTNELDGLLSPSLMSPFPQMFEAAVTPFEDYHVQKYDEKSPRTGRLIMDEERCHGRVATQVFKDYMAAAGGWSVFLYWVFLLTIWQCLMVASDFWLSAWSSTAAVVPPAVFLSQANYYLSVYTVMSLGCVILTMFRTLSIYTAGIRASRLLFDQMTQALLRAPMRFFDTNPLGRILNRYSNDINTVDTTIPFGVSGLISAIFATFFVVATTFYVIGAMAVFVVPLLYVYSVFGRFYVQPAREIERVNKTTKSPLLTLISESIEGALVIRAFGSKQLRRFQRMHYRNVDTNNEAAFAAQVITQWFQLRMQLTSAAILFVVATSLVVLHDRLTAGLIGLVLNYLFTILGYFEYMVGMWSQMETAMVGPERISEYSHITQEAPRVISGAVSKEWPTKGDIEFESMSFRYKENDPLVLKDVNVHIQAGEKIGIVGRTGAGKSSLTMALFRINELACGRIKIDGMDIAKVGVKTLRRAIAIIPQTPVLFKGTLRNYLDPFGEFTDKELWSCLRKVELVDRIANVGDQLDSPVDENGENFSVGERQMLCMARALLRQARIVVMDEATAAIDHETDQNLQRVIRKEFSSSTVLTIAHRLDTVLDCNRILVFDQGRLVQCNTPKALIDQGDGIFFELCSEGGYLDKIMSK</sequence>
<feature type="transmembrane region" description="Helical" evidence="11">
    <location>
        <begin position="981"/>
        <end position="998"/>
    </location>
</feature>
<dbReference type="PROSITE" id="PS00211">
    <property type="entry name" value="ABC_TRANSPORTER_1"/>
    <property type="match status" value="1"/>
</dbReference>
<evidence type="ECO:0000256" key="4">
    <source>
        <dbReference type="ARBA" id="ARBA00022692"/>
    </source>
</evidence>
<name>A0A6G0XGE1_9STRA</name>
<dbReference type="InterPro" id="IPR011527">
    <property type="entry name" value="ABC1_TM_dom"/>
</dbReference>
<dbReference type="CDD" id="cd03244">
    <property type="entry name" value="ABCC_MRP_domain2"/>
    <property type="match status" value="1"/>
</dbReference>
<reference evidence="14 15" key="1">
    <citation type="submission" date="2019-07" db="EMBL/GenBank/DDBJ databases">
        <title>Genomics analysis of Aphanomyces spp. identifies a new class of oomycete effector associated with host adaptation.</title>
        <authorList>
            <person name="Gaulin E."/>
        </authorList>
    </citation>
    <scope>NUCLEOTIDE SEQUENCE [LARGE SCALE GENOMIC DNA]</scope>
    <source>
        <strain evidence="14 15">ATCC 201684</strain>
    </source>
</reference>
<dbReference type="InterPro" id="IPR017871">
    <property type="entry name" value="ABC_transporter-like_CS"/>
</dbReference>
<dbReference type="SUPFAM" id="SSF52540">
    <property type="entry name" value="P-loop containing nucleoside triphosphate hydrolases"/>
    <property type="match status" value="2"/>
</dbReference>
<organism evidence="14 15">
    <name type="scientific">Aphanomyces euteiches</name>
    <dbReference type="NCBI Taxonomy" id="100861"/>
    <lineage>
        <taxon>Eukaryota</taxon>
        <taxon>Sar</taxon>
        <taxon>Stramenopiles</taxon>
        <taxon>Oomycota</taxon>
        <taxon>Saprolegniomycetes</taxon>
        <taxon>Saprolegniales</taxon>
        <taxon>Verrucalvaceae</taxon>
        <taxon>Aphanomyces</taxon>
    </lineage>
</organism>
<dbReference type="FunFam" id="3.40.50.300:FF:000610">
    <property type="entry name" value="Multidrug resistance-associated ABC transporter"/>
    <property type="match status" value="1"/>
</dbReference>
<evidence type="ECO:0000259" key="12">
    <source>
        <dbReference type="PROSITE" id="PS50893"/>
    </source>
</evidence>
<feature type="transmembrane region" description="Helical" evidence="11">
    <location>
        <begin position="746"/>
        <end position="768"/>
    </location>
</feature>
<keyword evidence="4 11" id="KW-0812">Transmembrane</keyword>
<dbReference type="GO" id="GO:0140359">
    <property type="term" value="F:ABC-type transporter activity"/>
    <property type="evidence" value="ECO:0007669"/>
    <property type="project" value="InterPro"/>
</dbReference>
<feature type="domain" description="ABC transmembrane type-1" evidence="13">
    <location>
        <begin position="750"/>
        <end position="1032"/>
    </location>
</feature>